<gene>
    <name evidence="2" type="ORF">GN958_ATG12679</name>
</gene>
<feature type="region of interest" description="Disordered" evidence="1">
    <location>
        <begin position="236"/>
        <end position="260"/>
    </location>
</feature>
<organism evidence="2 3">
    <name type="scientific">Phytophthora infestans</name>
    <name type="common">Potato late blight agent</name>
    <name type="synonym">Botrytis infestans</name>
    <dbReference type="NCBI Taxonomy" id="4787"/>
    <lineage>
        <taxon>Eukaryota</taxon>
        <taxon>Sar</taxon>
        <taxon>Stramenopiles</taxon>
        <taxon>Oomycota</taxon>
        <taxon>Peronosporomycetes</taxon>
        <taxon>Peronosporales</taxon>
        <taxon>Peronosporaceae</taxon>
        <taxon>Phytophthora</taxon>
    </lineage>
</organism>
<evidence type="ECO:0000313" key="3">
    <source>
        <dbReference type="Proteomes" id="UP000704712"/>
    </source>
</evidence>
<protein>
    <submittedName>
        <fullName evidence="2">Uncharacterized protein</fullName>
    </submittedName>
</protein>
<accession>A0A8S9UC09</accession>
<comment type="caution">
    <text evidence="2">The sequence shown here is derived from an EMBL/GenBank/DDBJ whole genome shotgun (WGS) entry which is preliminary data.</text>
</comment>
<feature type="compositionally biased region" description="Polar residues" evidence="1">
    <location>
        <begin position="249"/>
        <end position="260"/>
    </location>
</feature>
<name>A0A8S9UC09_PHYIN</name>
<reference evidence="2" key="1">
    <citation type="submission" date="2020-03" db="EMBL/GenBank/DDBJ databases">
        <title>Hybrid Assembly of Korean Phytophthora infestans isolates.</title>
        <authorList>
            <person name="Prokchorchik M."/>
            <person name="Lee Y."/>
            <person name="Seo J."/>
            <person name="Cho J.-H."/>
            <person name="Park Y.-E."/>
            <person name="Jang D.-C."/>
            <person name="Im J.-S."/>
            <person name="Choi J.-G."/>
            <person name="Park H.-J."/>
            <person name="Lee G.-B."/>
            <person name="Lee Y.-G."/>
            <person name="Hong S.-Y."/>
            <person name="Cho K."/>
            <person name="Sohn K.H."/>
        </authorList>
    </citation>
    <scope>NUCLEOTIDE SEQUENCE</scope>
    <source>
        <strain evidence="2">KR_2_A2</strain>
    </source>
</reference>
<dbReference type="Proteomes" id="UP000704712">
    <property type="component" value="Unassembled WGS sequence"/>
</dbReference>
<evidence type="ECO:0000256" key="1">
    <source>
        <dbReference type="SAM" id="MobiDB-lite"/>
    </source>
</evidence>
<dbReference type="EMBL" id="JAACNO010001742">
    <property type="protein sequence ID" value="KAF4138070.1"/>
    <property type="molecule type" value="Genomic_DNA"/>
</dbReference>
<sequence>MHIENARTGSYNPLKNKPAILKITNDLSASSSDTGVGFSVVNAAEQIKSRGSYRHTRDTGEAIDEALELTSCAEGCLYLQQDDSIRVDNQTAIKLHETLRHKNSGASDEDFGTEDAGRNEGYATARRVEYVLDLIEEDSDHVSTSIQESPKPMVLSCYQMTECSGINVKLSAFQDPCELKKILGGKPVPRLSPQCYDAIRAMRSTGEMLTMRHIVELQDSRALEFCAHPPEEYKSYGPLIRHRKRSGSTKRPSSQGYEQQ</sequence>
<evidence type="ECO:0000313" key="2">
    <source>
        <dbReference type="EMBL" id="KAF4138070.1"/>
    </source>
</evidence>
<dbReference type="AlphaFoldDB" id="A0A8S9UC09"/>
<proteinExistence type="predicted"/>